<dbReference type="Pfam" id="PF09527">
    <property type="entry name" value="ATPase_gene1"/>
    <property type="match status" value="1"/>
</dbReference>
<reference evidence="2 3" key="1">
    <citation type="journal article" date="2017" name="Infect. Genet. Evol.">
        <title>Comparative genome analysis of fish pathogen Flavobacterium columnare reveals extensive sequence diversity within the species.</title>
        <authorList>
            <person name="Kayansamruaj P."/>
            <person name="Dong H.T."/>
            <person name="Hirono I."/>
            <person name="Kondo H."/>
            <person name="Senapin S."/>
            <person name="Rodkhum C."/>
        </authorList>
    </citation>
    <scope>NUCLEOTIDE SEQUENCE [LARGE SCALE GENOMIC DNA]</scope>
    <source>
        <strain evidence="2 3">1214</strain>
    </source>
</reference>
<organism evidence="2 3">
    <name type="scientific">Flavobacterium columnare</name>
    <dbReference type="NCBI Taxonomy" id="996"/>
    <lineage>
        <taxon>Bacteria</taxon>
        <taxon>Pseudomonadati</taxon>
        <taxon>Bacteroidota</taxon>
        <taxon>Flavobacteriia</taxon>
        <taxon>Flavobacteriales</taxon>
        <taxon>Flavobacteriaceae</taxon>
        <taxon>Flavobacterium</taxon>
    </lineage>
</organism>
<keyword evidence="1" id="KW-1133">Transmembrane helix</keyword>
<feature type="transmembrane region" description="Helical" evidence="1">
    <location>
        <begin position="48"/>
        <end position="68"/>
    </location>
</feature>
<evidence type="ECO:0000313" key="3">
    <source>
        <dbReference type="Proteomes" id="UP000198034"/>
    </source>
</evidence>
<feature type="transmembrane region" description="Helical" evidence="1">
    <location>
        <begin position="16"/>
        <end position="36"/>
    </location>
</feature>
<dbReference type="InterPro" id="IPR032820">
    <property type="entry name" value="ATPase_put"/>
</dbReference>
<comment type="caution">
    <text evidence="2">The sequence shown here is derived from an EMBL/GenBank/DDBJ whole genome shotgun (WGS) entry which is preliminary data.</text>
</comment>
<name>A0A246GBR2_9FLAO</name>
<dbReference type="AlphaFoldDB" id="A0A246GBR2"/>
<accession>A0A246GBR2</accession>
<protein>
    <submittedName>
        <fullName evidence="2">F0F1-ATPase subunit</fullName>
    </submittedName>
</protein>
<proteinExistence type="predicted"/>
<dbReference type="Proteomes" id="UP000198034">
    <property type="component" value="Unassembled WGS sequence"/>
</dbReference>
<evidence type="ECO:0000256" key="1">
    <source>
        <dbReference type="SAM" id="Phobius"/>
    </source>
</evidence>
<dbReference type="EMBL" id="MTCY01000012">
    <property type="protein sequence ID" value="OWP78133.1"/>
    <property type="molecule type" value="Genomic_DNA"/>
</dbReference>
<keyword evidence="1" id="KW-0472">Membrane</keyword>
<sequence length="76" mass="8938">MENNKEEKEKSKGNKWLSLVTIPSQMGVTIYLFYKLGEWVDKSYPSSYFYYAKVLTLFGVFIALYNVIKQVNEINK</sequence>
<keyword evidence="1" id="KW-0812">Transmembrane</keyword>
<evidence type="ECO:0000313" key="2">
    <source>
        <dbReference type="EMBL" id="OWP78133.1"/>
    </source>
</evidence>
<dbReference type="OrthoDB" id="9798708at2"/>
<gene>
    <name evidence="2" type="ORF">BWK62_05895</name>
</gene>